<comment type="subcellular location">
    <subcellularLocation>
        <location evidence="1">Nucleus</location>
    </subcellularLocation>
</comment>
<dbReference type="GO" id="GO:0005634">
    <property type="term" value="C:nucleus"/>
    <property type="evidence" value="ECO:0007669"/>
    <property type="project" value="UniProtKB-SubCell"/>
</dbReference>
<keyword evidence="4" id="KW-0805">Transcription regulation</keyword>
<dbReference type="CDD" id="cd12148">
    <property type="entry name" value="fungal_TF_MHR"/>
    <property type="match status" value="1"/>
</dbReference>
<dbReference type="EMBL" id="JAGTJS010000005">
    <property type="protein sequence ID" value="KAH7268214.1"/>
    <property type="molecule type" value="Genomic_DNA"/>
</dbReference>
<dbReference type="InterPro" id="IPR052202">
    <property type="entry name" value="Yeast_MetPath_Reg"/>
</dbReference>
<evidence type="ECO:0000256" key="4">
    <source>
        <dbReference type="ARBA" id="ARBA00023015"/>
    </source>
</evidence>
<dbReference type="Proteomes" id="UP000736672">
    <property type="component" value="Unassembled WGS sequence"/>
</dbReference>
<sequence length="556" mass="60811">MDIARASHACLRCRRQKKRCNRGIPKCSHCLRANAACSREALISGSHVAVQTVAELEAEVARLEAQVAVGGHAHPDRVHMSPGMTEGESRNDAAEPIHVLDIDTNRKGQAPSLGVLADLNNATVYDYENYNLTRMLNSALMLGNDTLDIHPKKQLGRPLVLSRSATDGRSPIQDLPKDLRAWYLERYLEHVNPTFPILNAEDIRSTLESLDNGQPIDPSEACLAYLALAIGAVLPSTDSLMDASAACQLWQAASKEQVFHDETPNTVRILILLTLFSLLEEGCGSSWHLVELVVRSCIKLGLHSKASEQTLSTELFWSAYLLDRWVSCTLGLPVLIHNEEFDQQIPEAPSESGQESSPISLWRMAYSLLGDERGLSNSFQESTWLSRAGSSSPTSPHLHLLHNMIATDLRIAHASRCILREGEAAAQRFDGAASNHLSVVEVAIKRGSTLPWTTGYMTFLSVMIRLISFGQISRCGLLFTQSIPDSVYISRAVDVLRFLGRTFKSLECLGDLLGHLNQSGIGSISGSDETLIGVPRHSGIFTITSRALQSIGVSCS</sequence>
<gene>
    <name evidence="9" type="ORF">B0J15DRAFT_390446</name>
</gene>
<keyword evidence="5" id="KW-0238">DNA-binding</keyword>
<dbReference type="PANTHER" id="PTHR47782:SF12">
    <property type="entry name" value="ZN(II)2CYS6 TRANSCRIPTION FACTOR (EUROFUNG)"/>
    <property type="match status" value="1"/>
</dbReference>
<dbReference type="InterPro" id="IPR036864">
    <property type="entry name" value="Zn2-C6_fun-type_DNA-bd_sf"/>
</dbReference>
<organism evidence="9 10">
    <name type="scientific">Fusarium solani</name>
    <name type="common">Filamentous fungus</name>
    <dbReference type="NCBI Taxonomy" id="169388"/>
    <lineage>
        <taxon>Eukaryota</taxon>
        <taxon>Fungi</taxon>
        <taxon>Dikarya</taxon>
        <taxon>Ascomycota</taxon>
        <taxon>Pezizomycotina</taxon>
        <taxon>Sordariomycetes</taxon>
        <taxon>Hypocreomycetidae</taxon>
        <taxon>Hypocreales</taxon>
        <taxon>Nectriaceae</taxon>
        <taxon>Fusarium</taxon>
        <taxon>Fusarium solani species complex</taxon>
    </lineage>
</organism>
<evidence type="ECO:0000256" key="3">
    <source>
        <dbReference type="ARBA" id="ARBA00022833"/>
    </source>
</evidence>
<dbReference type="SMART" id="SM00066">
    <property type="entry name" value="GAL4"/>
    <property type="match status" value="1"/>
</dbReference>
<evidence type="ECO:0000313" key="10">
    <source>
        <dbReference type="Proteomes" id="UP000736672"/>
    </source>
</evidence>
<dbReference type="PROSITE" id="PS50048">
    <property type="entry name" value="ZN2_CY6_FUNGAL_2"/>
    <property type="match status" value="1"/>
</dbReference>
<evidence type="ECO:0000256" key="5">
    <source>
        <dbReference type="ARBA" id="ARBA00023125"/>
    </source>
</evidence>
<keyword evidence="10" id="KW-1185">Reference proteome</keyword>
<dbReference type="Pfam" id="PF00172">
    <property type="entry name" value="Zn_clus"/>
    <property type="match status" value="1"/>
</dbReference>
<dbReference type="OrthoDB" id="25921at2759"/>
<evidence type="ECO:0000256" key="2">
    <source>
        <dbReference type="ARBA" id="ARBA00022723"/>
    </source>
</evidence>
<reference evidence="9" key="1">
    <citation type="journal article" date="2021" name="Nat. Commun.">
        <title>Genetic determinants of endophytism in the Arabidopsis root mycobiome.</title>
        <authorList>
            <person name="Mesny F."/>
            <person name="Miyauchi S."/>
            <person name="Thiergart T."/>
            <person name="Pickel B."/>
            <person name="Atanasova L."/>
            <person name="Karlsson M."/>
            <person name="Huettel B."/>
            <person name="Barry K.W."/>
            <person name="Haridas S."/>
            <person name="Chen C."/>
            <person name="Bauer D."/>
            <person name="Andreopoulos W."/>
            <person name="Pangilinan J."/>
            <person name="LaButti K."/>
            <person name="Riley R."/>
            <person name="Lipzen A."/>
            <person name="Clum A."/>
            <person name="Drula E."/>
            <person name="Henrissat B."/>
            <person name="Kohler A."/>
            <person name="Grigoriev I.V."/>
            <person name="Martin F.M."/>
            <person name="Hacquard S."/>
        </authorList>
    </citation>
    <scope>NUCLEOTIDE SEQUENCE</scope>
    <source>
        <strain evidence="9">FSSC 5 MPI-SDFR-AT-0091</strain>
    </source>
</reference>
<protein>
    <recommendedName>
        <fullName evidence="8">Zn(2)-C6 fungal-type domain-containing protein</fullName>
    </recommendedName>
</protein>
<dbReference type="SUPFAM" id="SSF57701">
    <property type="entry name" value="Zn2/Cys6 DNA-binding domain"/>
    <property type="match status" value="1"/>
</dbReference>
<dbReference type="Gene3D" id="4.10.240.10">
    <property type="entry name" value="Zn(2)-C6 fungal-type DNA-binding domain"/>
    <property type="match status" value="1"/>
</dbReference>
<proteinExistence type="predicted"/>
<dbReference type="GO" id="GO:0008270">
    <property type="term" value="F:zinc ion binding"/>
    <property type="evidence" value="ECO:0007669"/>
    <property type="project" value="InterPro"/>
</dbReference>
<dbReference type="PANTHER" id="PTHR47782">
    <property type="entry name" value="ZN(II)2CYS6 TRANSCRIPTION FACTOR (EUROFUNG)-RELATED"/>
    <property type="match status" value="1"/>
</dbReference>
<evidence type="ECO:0000256" key="6">
    <source>
        <dbReference type="ARBA" id="ARBA00023163"/>
    </source>
</evidence>
<keyword evidence="2" id="KW-0479">Metal-binding</keyword>
<dbReference type="SMART" id="SM00906">
    <property type="entry name" value="Fungal_trans"/>
    <property type="match status" value="1"/>
</dbReference>
<name>A0A9P9KTG4_FUSSL</name>
<keyword evidence="6" id="KW-0804">Transcription</keyword>
<dbReference type="CDD" id="cd00067">
    <property type="entry name" value="GAL4"/>
    <property type="match status" value="1"/>
</dbReference>
<evidence type="ECO:0000313" key="9">
    <source>
        <dbReference type="EMBL" id="KAH7268214.1"/>
    </source>
</evidence>
<evidence type="ECO:0000256" key="7">
    <source>
        <dbReference type="ARBA" id="ARBA00023242"/>
    </source>
</evidence>
<accession>A0A9P9KTG4</accession>
<dbReference type="GO" id="GO:0045944">
    <property type="term" value="P:positive regulation of transcription by RNA polymerase II"/>
    <property type="evidence" value="ECO:0007669"/>
    <property type="project" value="TreeGrafter"/>
</dbReference>
<dbReference type="GO" id="GO:0006351">
    <property type="term" value="P:DNA-templated transcription"/>
    <property type="evidence" value="ECO:0007669"/>
    <property type="project" value="InterPro"/>
</dbReference>
<dbReference type="AlphaFoldDB" id="A0A9P9KTG4"/>
<keyword evidence="3" id="KW-0862">Zinc</keyword>
<dbReference type="GO" id="GO:0043565">
    <property type="term" value="F:sequence-specific DNA binding"/>
    <property type="evidence" value="ECO:0007669"/>
    <property type="project" value="TreeGrafter"/>
</dbReference>
<feature type="domain" description="Zn(2)-C6 fungal-type" evidence="8">
    <location>
        <begin position="9"/>
        <end position="39"/>
    </location>
</feature>
<evidence type="ECO:0000256" key="1">
    <source>
        <dbReference type="ARBA" id="ARBA00004123"/>
    </source>
</evidence>
<dbReference type="InterPro" id="IPR001138">
    <property type="entry name" value="Zn2Cys6_DnaBD"/>
</dbReference>
<dbReference type="GO" id="GO:0000981">
    <property type="term" value="F:DNA-binding transcription factor activity, RNA polymerase II-specific"/>
    <property type="evidence" value="ECO:0007669"/>
    <property type="project" value="InterPro"/>
</dbReference>
<dbReference type="InterPro" id="IPR007219">
    <property type="entry name" value="XnlR_reg_dom"/>
</dbReference>
<dbReference type="PROSITE" id="PS00463">
    <property type="entry name" value="ZN2_CY6_FUNGAL_1"/>
    <property type="match status" value="1"/>
</dbReference>
<comment type="caution">
    <text evidence="9">The sequence shown here is derived from an EMBL/GenBank/DDBJ whole genome shotgun (WGS) entry which is preliminary data.</text>
</comment>
<evidence type="ECO:0000259" key="8">
    <source>
        <dbReference type="PROSITE" id="PS50048"/>
    </source>
</evidence>
<dbReference type="Pfam" id="PF04082">
    <property type="entry name" value="Fungal_trans"/>
    <property type="match status" value="1"/>
</dbReference>
<keyword evidence="7" id="KW-0539">Nucleus</keyword>